<feature type="region of interest" description="Disordered" evidence="8">
    <location>
        <begin position="1"/>
        <end position="21"/>
    </location>
</feature>
<dbReference type="Pfam" id="PF00528">
    <property type="entry name" value="BPD_transp_1"/>
    <property type="match status" value="1"/>
</dbReference>
<dbReference type="PROSITE" id="PS50928">
    <property type="entry name" value="ABC_TM1"/>
    <property type="match status" value="1"/>
</dbReference>
<feature type="transmembrane region" description="Helical" evidence="7">
    <location>
        <begin position="157"/>
        <end position="179"/>
    </location>
</feature>
<sequence length="295" mass="31530">MSAVDTRAAVGAARSTTRRPRRRAGGHAFRIWSGVIACALFLFPIAWMLLTSFKQQRDIFTIPPTIFFDPTIAQYIDVLTRGGFAGQMVNTVIVAVGSSALSLIAGAMAGYALARLKLRGAGTIGALILASRGVPPIALAVPMFLVARNLGITDTHITLILAYCSFVIPYVMWLMRGFFLALPKELEESAMLDGCSRMGAFFRIILPISIPGLLSTFIFSIVLAWEELLFALVLTNRNATTFPVAIAGMAGDTENGANWGALAAAGMVTVVPVVILVLLVQKWLIRGLAEGATKG</sequence>
<evidence type="ECO:0000313" key="11">
    <source>
        <dbReference type="Proteomes" id="UP000662814"/>
    </source>
</evidence>
<comment type="subcellular location">
    <subcellularLocation>
        <location evidence="1 7">Cell membrane</location>
        <topology evidence="1 7">Multi-pass membrane protein</topology>
    </subcellularLocation>
</comment>
<name>A0ABX6YKT1_9MICO</name>
<protein>
    <submittedName>
        <fullName evidence="10">Carbohydrate ABC transporter permease</fullName>
    </submittedName>
</protein>
<keyword evidence="2 7" id="KW-0813">Transport</keyword>
<evidence type="ECO:0000256" key="6">
    <source>
        <dbReference type="ARBA" id="ARBA00023136"/>
    </source>
</evidence>
<feature type="transmembrane region" description="Helical" evidence="7">
    <location>
        <begin position="259"/>
        <end position="280"/>
    </location>
</feature>
<dbReference type="RefSeq" id="WP_166988675.1">
    <property type="nucleotide sequence ID" value="NZ_CP061169.1"/>
</dbReference>
<evidence type="ECO:0000256" key="4">
    <source>
        <dbReference type="ARBA" id="ARBA00022692"/>
    </source>
</evidence>
<organism evidence="10 11">
    <name type="scientific">Paramicrobacterium chengjingii</name>
    <dbReference type="NCBI Taxonomy" id="2769067"/>
    <lineage>
        <taxon>Bacteria</taxon>
        <taxon>Bacillati</taxon>
        <taxon>Actinomycetota</taxon>
        <taxon>Actinomycetes</taxon>
        <taxon>Micrococcales</taxon>
        <taxon>Microbacteriaceae</taxon>
        <taxon>Paramicrobacterium</taxon>
    </lineage>
</organism>
<evidence type="ECO:0000259" key="9">
    <source>
        <dbReference type="PROSITE" id="PS50928"/>
    </source>
</evidence>
<evidence type="ECO:0000256" key="5">
    <source>
        <dbReference type="ARBA" id="ARBA00022989"/>
    </source>
</evidence>
<dbReference type="InterPro" id="IPR050901">
    <property type="entry name" value="BP-dep_ABC_trans_perm"/>
</dbReference>
<dbReference type="InterPro" id="IPR035906">
    <property type="entry name" value="MetI-like_sf"/>
</dbReference>
<evidence type="ECO:0000256" key="7">
    <source>
        <dbReference type="RuleBase" id="RU363032"/>
    </source>
</evidence>
<evidence type="ECO:0000256" key="3">
    <source>
        <dbReference type="ARBA" id="ARBA00022475"/>
    </source>
</evidence>
<keyword evidence="4 7" id="KW-0812">Transmembrane</keyword>
<feature type="transmembrane region" description="Helical" evidence="7">
    <location>
        <begin position="28"/>
        <end position="50"/>
    </location>
</feature>
<keyword evidence="3" id="KW-1003">Cell membrane</keyword>
<dbReference type="Proteomes" id="UP000662814">
    <property type="component" value="Chromosome"/>
</dbReference>
<evidence type="ECO:0000256" key="8">
    <source>
        <dbReference type="SAM" id="MobiDB-lite"/>
    </source>
</evidence>
<keyword evidence="6 7" id="KW-0472">Membrane</keyword>
<keyword evidence="5 7" id="KW-1133">Transmembrane helix</keyword>
<accession>A0ABX6YKT1</accession>
<keyword evidence="11" id="KW-1185">Reference proteome</keyword>
<feature type="transmembrane region" description="Helical" evidence="7">
    <location>
        <begin position="126"/>
        <end position="145"/>
    </location>
</feature>
<proteinExistence type="inferred from homology"/>
<dbReference type="PANTHER" id="PTHR32243">
    <property type="entry name" value="MALTOSE TRANSPORT SYSTEM PERMEASE-RELATED"/>
    <property type="match status" value="1"/>
</dbReference>
<dbReference type="CDD" id="cd06261">
    <property type="entry name" value="TM_PBP2"/>
    <property type="match status" value="1"/>
</dbReference>
<evidence type="ECO:0000313" key="10">
    <source>
        <dbReference type="EMBL" id="QPZ39357.1"/>
    </source>
</evidence>
<dbReference type="SUPFAM" id="SSF161098">
    <property type="entry name" value="MetI-like"/>
    <property type="match status" value="1"/>
</dbReference>
<feature type="domain" description="ABC transmembrane type-1" evidence="9">
    <location>
        <begin position="88"/>
        <end position="280"/>
    </location>
</feature>
<comment type="similarity">
    <text evidence="7">Belongs to the binding-protein-dependent transport system permease family.</text>
</comment>
<gene>
    <name evidence="10" type="ORF">HCR76_04655</name>
</gene>
<evidence type="ECO:0000256" key="2">
    <source>
        <dbReference type="ARBA" id="ARBA00022448"/>
    </source>
</evidence>
<reference evidence="10 11" key="1">
    <citation type="submission" date="2020-12" db="EMBL/GenBank/DDBJ databases">
        <title>Microbacterium sp. HY060.</title>
        <authorList>
            <person name="Zhou J."/>
        </authorList>
    </citation>
    <scope>NUCLEOTIDE SEQUENCE [LARGE SCALE GENOMIC DNA]</scope>
    <source>
        <strain evidence="10 11">HY60</strain>
    </source>
</reference>
<dbReference type="InterPro" id="IPR000515">
    <property type="entry name" value="MetI-like"/>
</dbReference>
<dbReference type="Gene3D" id="1.10.3720.10">
    <property type="entry name" value="MetI-like"/>
    <property type="match status" value="1"/>
</dbReference>
<feature type="transmembrane region" description="Helical" evidence="7">
    <location>
        <begin position="92"/>
        <end position="114"/>
    </location>
</feature>
<evidence type="ECO:0000256" key="1">
    <source>
        <dbReference type="ARBA" id="ARBA00004651"/>
    </source>
</evidence>
<dbReference type="EMBL" id="CP061169">
    <property type="protein sequence ID" value="QPZ39357.1"/>
    <property type="molecule type" value="Genomic_DNA"/>
</dbReference>
<feature type="transmembrane region" description="Helical" evidence="7">
    <location>
        <begin position="200"/>
        <end position="225"/>
    </location>
</feature>
<dbReference type="PANTHER" id="PTHR32243:SF18">
    <property type="entry name" value="INNER MEMBRANE ABC TRANSPORTER PERMEASE PROTEIN YCJP"/>
    <property type="match status" value="1"/>
</dbReference>